<evidence type="ECO:0000256" key="3">
    <source>
        <dbReference type="ARBA" id="ARBA00022777"/>
    </source>
</evidence>
<gene>
    <name evidence="5" type="ORF">NCTC12026_01843</name>
</gene>
<reference evidence="5 6" key="1">
    <citation type="submission" date="2018-06" db="EMBL/GenBank/DDBJ databases">
        <authorList>
            <consortium name="Pathogen Informatics"/>
            <person name="Doyle S."/>
        </authorList>
    </citation>
    <scope>NUCLEOTIDE SEQUENCE [LARGE SCALE GENOMIC DNA]</scope>
    <source>
        <strain evidence="5 6">NCTC12026</strain>
    </source>
</reference>
<evidence type="ECO:0000313" key="6">
    <source>
        <dbReference type="Proteomes" id="UP000255129"/>
    </source>
</evidence>
<feature type="domain" description="HipA-like C-terminal" evidence="4">
    <location>
        <begin position="58"/>
        <end position="301"/>
    </location>
</feature>
<dbReference type="RefSeq" id="WP_115164270.1">
    <property type="nucleotide sequence ID" value="NZ_AP018946.1"/>
</dbReference>
<sequence length="340" mass="38536">MNEKHCLINLKKLNNEELEFGYSQAGINELFGKNSLTLELPFTRSQFIQDQPANQTGMSISGFQPKLSLRLENGSLYVANNKGTFILKPSPEAYPFLAENEHATMTVMKRLKFPTPPFGLIPFQSSLDKPKEFAFIIQRYDRLGNDVQKLHQEQLDGAMGINDKYGNVDGTKSVSYEKAAKFIIENVDDSLASKRDLFLRIIYAYVLGNNDYHLRNISILLPQNKKPSLAPIYDFVSIVPYPSVFTEYLALPLLELEENDSDIAPGLNSQYGEYTGADFILLAQGIGIRNELAKKLLLRVIKSHQLITDTYTESHLPDVDKLAIIKYISRRMTLLGIMRF</sequence>
<dbReference type="Gene3D" id="1.10.1070.20">
    <property type="match status" value="1"/>
</dbReference>
<dbReference type="InterPro" id="IPR052028">
    <property type="entry name" value="HipA_Ser/Thr_kinase"/>
</dbReference>
<dbReference type="Proteomes" id="UP000255129">
    <property type="component" value="Unassembled WGS sequence"/>
</dbReference>
<evidence type="ECO:0000313" key="5">
    <source>
        <dbReference type="EMBL" id="SUC35446.1"/>
    </source>
</evidence>
<dbReference type="GO" id="GO:0005829">
    <property type="term" value="C:cytosol"/>
    <property type="evidence" value="ECO:0007669"/>
    <property type="project" value="TreeGrafter"/>
</dbReference>
<dbReference type="PANTHER" id="PTHR37419">
    <property type="entry name" value="SERINE/THREONINE-PROTEIN KINASE TOXIN HIPA"/>
    <property type="match status" value="1"/>
</dbReference>
<dbReference type="InterPro" id="IPR012893">
    <property type="entry name" value="HipA-like_C"/>
</dbReference>
<comment type="similarity">
    <text evidence="1">Belongs to the HipA Ser/Thr kinase family.</text>
</comment>
<dbReference type="OrthoDB" id="9805913at2"/>
<protein>
    <submittedName>
        <fullName evidence="5">Uncharacterized protein related to capsule biosynthesis enzymes</fullName>
    </submittedName>
</protein>
<organism evidence="5 6">
    <name type="scientific">Providencia rustigianii</name>
    <dbReference type="NCBI Taxonomy" id="158850"/>
    <lineage>
        <taxon>Bacteria</taxon>
        <taxon>Pseudomonadati</taxon>
        <taxon>Pseudomonadota</taxon>
        <taxon>Gammaproteobacteria</taxon>
        <taxon>Enterobacterales</taxon>
        <taxon>Morganellaceae</taxon>
        <taxon>Providencia</taxon>
    </lineage>
</organism>
<dbReference type="EMBL" id="UGUA01000002">
    <property type="protein sequence ID" value="SUC35446.1"/>
    <property type="molecule type" value="Genomic_DNA"/>
</dbReference>
<dbReference type="AlphaFoldDB" id="A0A379G3G1"/>
<evidence type="ECO:0000259" key="4">
    <source>
        <dbReference type="Pfam" id="PF07804"/>
    </source>
</evidence>
<dbReference type="PANTHER" id="PTHR37419:SF6">
    <property type="entry name" value="KINASE HI_0665-RELATED"/>
    <property type="match status" value="1"/>
</dbReference>
<keyword evidence="2" id="KW-0808">Transferase</keyword>
<name>A0A379G3G1_9GAMM</name>
<proteinExistence type="inferred from homology"/>
<accession>A0A379G3G1</accession>
<dbReference type="Pfam" id="PF07804">
    <property type="entry name" value="HipA_C"/>
    <property type="match status" value="1"/>
</dbReference>
<dbReference type="GO" id="GO:0004674">
    <property type="term" value="F:protein serine/threonine kinase activity"/>
    <property type="evidence" value="ECO:0007669"/>
    <property type="project" value="TreeGrafter"/>
</dbReference>
<evidence type="ECO:0000256" key="2">
    <source>
        <dbReference type="ARBA" id="ARBA00022679"/>
    </source>
</evidence>
<evidence type="ECO:0000256" key="1">
    <source>
        <dbReference type="ARBA" id="ARBA00010164"/>
    </source>
</evidence>
<keyword evidence="3" id="KW-0418">Kinase</keyword>